<keyword evidence="2" id="KW-1185">Reference proteome</keyword>
<sequence length="91" mass="10491">MDGQSSSRRRGRPRVYSSDAERKQIARACESQEDFTKRKTADNIRHHQQWEADDGTLHKRRAEANRRSRQKRKPKNAFDGPDGSKVGPGSR</sequence>
<proteinExistence type="predicted"/>
<feature type="region of interest" description="Disordered" evidence="1">
    <location>
        <begin position="1"/>
        <end position="91"/>
    </location>
</feature>
<accession>A0A7E4VDD8</accession>
<reference evidence="2" key="1">
    <citation type="journal article" date="2013" name="Genetics">
        <title>The draft genome and transcriptome of Panagrellus redivivus are shaped by the harsh demands of a free-living lifestyle.</title>
        <authorList>
            <person name="Srinivasan J."/>
            <person name="Dillman A.R."/>
            <person name="Macchietto M.G."/>
            <person name="Heikkinen L."/>
            <person name="Lakso M."/>
            <person name="Fracchia K.M."/>
            <person name="Antoshechkin I."/>
            <person name="Mortazavi A."/>
            <person name="Wong G."/>
            <person name="Sternberg P.W."/>
        </authorList>
    </citation>
    <scope>NUCLEOTIDE SEQUENCE [LARGE SCALE GENOMIC DNA]</scope>
    <source>
        <strain evidence="2">MT8872</strain>
    </source>
</reference>
<dbReference type="AlphaFoldDB" id="A0A7E4VDD8"/>
<dbReference type="WBParaSite" id="Pan_g19667.t1">
    <property type="protein sequence ID" value="Pan_g19667.t1"/>
    <property type="gene ID" value="Pan_g19667"/>
</dbReference>
<evidence type="ECO:0000313" key="2">
    <source>
        <dbReference type="Proteomes" id="UP000492821"/>
    </source>
</evidence>
<evidence type="ECO:0000313" key="3">
    <source>
        <dbReference type="WBParaSite" id="Pan_g19667.t1"/>
    </source>
</evidence>
<protein>
    <submittedName>
        <fullName evidence="3">Transcriptional regulator</fullName>
    </submittedName>
</protein>
<dbReference type="Proteomes" id="UP000492821">
    <property type="component" value="Unassembled WGS sequence"/>
</dbReference>
<name>A0A7E4VDD8_PANRE</name>
<feature type="compositionally biased region" description="Basic and acidic residues" evidence="1">
    <location>
        <begin position="34"/>
        <end position="50"/>
    </location>
</feature>
<reference evidence="3" key="2">
    <citation type="submission" date="2020-10" db="UniProtKB">
        <authorList>
            <consortium name="WormBaseParasite"/>
        </authorList>
    </citation>
    <scope>IDENTIFICATION</scope>
</reference>
<organism evidence="2 3">
    <name type="scientific">Panagrellus redivivus</name>
    <name type="common">Microworm</name>
    <dbReference type="NCBI Taxonomy" id="6233"/>
    <lineage>
        <taxon>Eukaryota</taxon>
        <taxon>Metazoa</taxon>
        <taxon>Ecdysozoa</taxon>
        <taxon>Nematoda</taxon>
        <taxon>Chromadorea</taxon>
        <taxon>Rhabditida</taxon>
        <taxon>Tylenchina</taxon>
        <taxon>Panagrolaimomorpha</taxon>
        <taxon>Panagrolaimoidea</taxon>
        <taxon>Panagrolaimidae</taxon>
        <taxon>Panagrellus</taxon>
    </lineage>
</organism>
<evidence type="ECO:0000256" key="1">
    <source>
        <dbReference type="SAM" id="MobiDB-lite"/>
    </source>
</evidence>